<accession>A0A5J6MZE6</accession>
<evidence type="ECO:0000313" key="1">
    <source>
        <dbReference type="EMBL" id="QEX21670.1"/>
    </source>
</evidence>
<sequence length="100" mass="11102">MRLTGAEITTLLLGNSIEGTWSGSHFRSYFSSDGTTLYQAQGEPPEQGHWRIVGDQYCSIADEGDACFNLYRDGQDLVWEDPRSGQRFASAVIQGKAVPW</sequence>
<dbReference type="EMBL" id="CP042582">
    <property type="protein sequence ID" value="QEX21670.1"/>
    <property type="molecule type" value="Genomic_DNA"/>
</dbReference>
<dbReference type="Proteomes" id="UP000325797">
    <property type="component" value="Chromosome"/>
</dbReference>
<keyword evidence="2" id="KW-1185">Reference proteome</keyword>
<dbReference type="AlphaFoldDB" id="A0A5J6MZE6"/>
<protein>
    <recommendedName>
        <fullName evidence="3">DUF995 domain-containing protein</fullName>
    </recommendedName>
</protein>
<gene>
    <name evidence="1" type="ORF">FRZ61_15990</name>
</gene>
<reference evidence="1 2" key="1">
    <citation type="submission" date="2019-08" db="EMBL/GenBank/DDBJ databases">
        <title>Hyperibacter terrae gen. nov., sp. nov. and Hyperibacter viscosus sp. nov., two new members in the family Rhodospirillaceae isolated from the rhizosphere of Hypericum perforatum.</title>
        <authorList>
            <person name="Noviana Z."/>
        </authorList>
    </citation>
    <scope>NUCLEOTIDE SEQUENCE [LARGE SCALE GENOMIC DNA]</scope>
    <source>
        <strain evidence="1 2">R5959</strain>
    </source>
</reference>
<organism evidence="1 2">
    <name type="scientific">Hypericibacter adhaerens</name>
    <dbReference type="NCBI Taxonomy" id="2602016"/>
    <lineage>
        <taxon>Bacteria</taxon>
        <taxon>Pseudomonadati</taxon>
        <taxon>Pseudomonadota</taxon>
        <taxon>Alphaproteobacteria</taxon>
        <taxon>Rhodospirillales</taxon>
        <taxon>Dongiaceae</taxon>
        <taxon>Hypericibacter</taxon>
    </lineage>
</organism>
<proteinExistence type="predicted"/>
<name>A0A5J6MZE6_9PROT</name>
<evidence type="ECO:0000313" key="2">
    <source>
        <dbReference type="Proteomes" id="UP000325797"/>
    </source>
</evidence>
<evidence type="ECO:0008006" key="3">
    <source>
        <dbReference type="Google" id="ProtNLM"/>
    </source>
</evidence>
<dbReference type="KEGG" id="hadh:FRZ61_15990"/>